<keyword evidence="1" id="KW-0732">Signal</keyword>
<reference evidence="2" key="1">
    <citation type="submission" date="2020-05" db="UniProtKB">
        <authorList>
            <consortium name="EnsemblMetazoa"/>
        </authorList>
    </citation>
    <scope>IDENTIFICATION</scope>
    <source>
        <strain evidence="2">USDA</strain>
    </source>
</reference>
<evidence type="ECO:0000256" key="1">
    <source>
        <dbReference type="SAM" id="SignalP"/>
    </source>
</evidence>
<dbReference type="EnsemblMetazoa" id="SCAU005119-RA">
    <property type="protein sequence ID" value="SCAU005119-PA"/>
    <property type="gene ID" value="SCAU005119"/>
</dbReference>
<dbReference type="Gene3D" id="1.10.238.20">
    <property type="entry name" value="Pheromone/general odorant binding protein domain"/>
    <property type="match status" value="1"/>
</dbReference>
<evidence type="ECO:0000313" key="3">
    <source>
        <dbReference type="Proteomes" id="UP000095300"/>
    </source>
</evidence>
<sequence>MSFTPQIGNMGKIIIIVVLYIAGVLADKPDWYPENPTDIEKECLQRYPISKEDKTDIKSLKLNDVPNMSTLLLCVAHGQSVYDIEDELKPERIVYGLYRSLHLNCDVGMVNECLDHHQDHRENGKHEDFLYAFVHCVFERAADECVFDEQ</sequence>
<protein>
    <submittedName>
        <fullName evidence="2">Uncharacterized protein</fullName>
    </submittedName>
</protein>
<dbReference type="KEGG" id="scac:106080609"/>
<evidence type="ECO:0000313" key="2">
    <source>
        <dbReference type="EnsemblMetazoa" id="SCAU005119-PA"/>
    </source>
</evidence>
<dbReference type="InterPro" id="IPR036728">
    <property type="entry name" value="PBP_GOBP_sf"/>
</dbReference>
<gene>
    <name evidence="2" type="primary">106080609</name>
</gene>
<feature type="signal peptide" evidence="1">
    <location>
        <begin position="1"/>
        <end position="26"/>
    </location>
</feature>
<dbReference type="VEuPathDB" id="VectorBase:SCAU005119"/>
<proteinExistence type="predicted"/>
<accession>A0A1I8P5W7</accession>
<dbReference type="GO" id="GO:0005549">
    <property type="term" value="F:odorant binding"/>
    <property type="evidence" value="ECO:0007669"/>
    <property type="project" value="InterPro"/>
</dbReference>
<keyword evidence="3" id="KW-1185">Reference proteome</keyword>
<feature type="chain" id="PRO_5009326062" evidence="1">
    <location>
        <begin position="27"/>
        <end position="150"/>
    </location>
</feature>
<dbReference type="AlphaFoldDB" id="A0A1I8P5W7"/>
<dbReference type="Pfam" id="PF01395">
    <property type="entry name" value="PBP_GOBP"/>
    <property type="match status" value="1"/>
</dbReference>
<dbReference type="SUPFAM" id="SSF47565">
    <property type="entry name" value="Insect pheromone/odorant-binding proteins"/>
    <property type="match status" value="1"/>
</dbReference>
<dbReference type="Proteomes" id="UP000095300">
    <property type="component" value="Unassembled WGS sequence"/>
</dbReference>
<name>A0A1I8P5W7_STOCA</name>
<dbReference type="InterPro" id="IPR006170">
    <property type="entry name" value="PBP/GOBP"/>
</dbReference>
<organism evidence="2 3">
    <name type="scientific">Stomoxys calcitrans</name>
    <name type="common">Stable fly</name>
    <name type="synonym">Conops calcitrans</name>
    <dbReference type="NCBI Taxonomy" id="35570"/>
    <lineage>
        <taxon>Eukaryota</taxon>
        <taxon>Metazoa</taxon>
        <taxon>Ecdysozoa</taxon>
        <taxon>Arthropoda</taxon>
        <taxon>Hexapoda</taxon>
        <taxon>Insecta</taxon>
        <taxon>Pterygota</taxon>
        <taxon>Neoptera</taxon>
        <taxon>Endopterygota</taxon>
        <taxon>Diptera</taxon>
        <taxon>Brachycera</taxon>
        <taxon>Muscomorpha</taxon>
        <taxon>Muscoidea</taxon>
        <taxon>Muscidae</taxon>
        <taxon>Stomoxys</taxon>
    </lineage>
</organism>